<evidence type="ECO:0000259" key="6">
    <source>
        <dbReference type="PROSITE" id="PS50975"/>
    </source>
</evidence>
<dbReference type="PANTHER" id="PTHR18866:SF33">
    <property type="entry name" value="METHYLCROTONOYL-COA CARBOXYLASE SUBUNIT ALPHA, MITOCHONDRIAL-RELATED"/>
    <property type="match status" value="1"/>
</dbReference>
<dbReference type="GO" id="GO:0003989">
    <property type="term" value="F:acetyl-CoA carboxylase activity"/>
    <property type="evidence" value="ECO:0007669"/>
    <property type="project" value="UniProtKB-EC"/>
</dbReference>
<evidence type="ECO:0000259" key="7">
    <source>
        <dbReference type="PROSITE" id="PS50979"/>
    </source>
</evidence>
<evidence type="ECO:0000256" key="4">
    <source>
        <dbReference type="ARBA" id="ARBA00023267"/>
    </source>
</evidence>
<dbReference type="PROSITE" id="PS50979">
    <property type="entry name" value="BC"/>
    <property type="match status" value="1"/>
</dbReference>
<evidence type="ECO:0000313" key="8">
    <source>
        <dbReference type="EMBL" id="MCT2559330.1"/>
    </source>
</evidence>
<dbReference type="AlphaFoldDB" id="A0A9X2W3K3"/>
<dbReference type="InterPro" id="IPR011054">
    <property type="entry name" value="Rudment_hybrid_motif"/>
</dbReference>
<dbReference type="InterPro" id="IPR016185">
    <property type="entry name" value="PreATP-grasp_dom_sf"/>
</dbReference>
<dbReference type="InterPro" id="IPR011761">
    <property type="entry name" value="ATP-grasp"/>
</dbReference>
<organism evidence="8 9">
    <name type="scientific">Tsuneonella litorea</name>
    <dbReference type="NCBI Taxonomy" id="2976475"/>
    <lineage>
        <taxon>Bacteria</taxon>
        <taxon>Pseudomonadati</taxon>
        <taxon>Pseudomonadota</taxon>
        <taxon>Alphaproteobacteria</taxon>
        <taxon>Sphingomonadales</taxon>
        <taxon>Erythrobacteraceae</taxon>
        <taxon>Tsuneonella</taxon>
    </lineage>
</organism>
<evidence type="ECO:0000256" key="1">
    <source>
        <dbReference type="ARBA" id="ARBA00022598"/>
    </source>
</evidence>
<accession>A0A9X2W3K3</accession>
<keyword evidence="4" id="KW-0092">Biotin</keyword>
<keyword evidence="3 5" id="KW-0067">ATP-binding</keyword>
<dbReference type="InterPro" id="IPR005481">
    <property type="entry name" value="BC-like_N"/>
</dbReference>
<dbReference type="Pfam" id="PF02786">
    <property type="entry name" value="CPSase_L_D2"/>
    <property type="match status" value="1"/>
</dbReference>
<dbReference type="GO" id="GO:0046872">
    <property type="term" value="F:metal ion binding"/>
    <property type="evidence" value="ECO:0007669"/>
    <property type="project" value="InterPro"/>
</dbReference>
<dbReference type="PROSITE" id="PS00867">
    <property type="entry name" value="CPSASE_2"/>
    <property type="match status" value="1"/>
</dbReference>
<protein>
    <submittedName>
        <fullName evidence="8">Acetyl-CoA carboxylase biotin carboxylase subunit</fullName>
        <ecNumber evidence="8">6.4.1.2</ecNumber>
    </submittedName>
</protein>
<dbReference type="SUPFAM" id="SSF51246">
    <property type="entry name" value="Rudiment single hybrid motif"/>
    <property type="match status" value="1"/>
</dbReference>
<dbReference type="Pfam" id="PF00289">
    <property type="entry name" value="Biotin_carb_N"/>
    <property type="match status" value="1"/>
</dbReference>
<feature type="domain" description="Biotin carboxylation" evidence="7">
    <location>
        <begin position="2"/>
        <end position="447"/>
    </location>
</feature>
<dbReference type="SUPFAM" id="SSF52440">
    <property type="entry name" value="PreATP-grasp domain"/>
    <property type="match status" value="1"/>
</dbReference>
<dbReference type="EC" id="6.4.1.2" evidence="8"/>
<dbReference type="InterPro" id="IPR050856">
    <property type="entry name" value="Biotin_carboxylase_complex"/>
</dbReference>
<dbReference type="FunFam" id="3.30.1490.20:FF:000003">
    <property type="entry name" value="acetyl-CoA carboxylase isoform X1"/>
    <property type="match status" value="1"/>
</dbReference>
<feature type="domain" description="ATP-grasp" evidence="6">
    <location>
        <begin position="121"/>
        <end position="318"/>
    </location>
</feature>
<name>A0A9X2W3K3_9SPHN</name>
<dbReference type="PANTHER" id="PTHR18866">
    <property type="entry name" value="CARBOXYLASE:PYRUVATE/ACETYL-COA/PROPIONYL-COA CARBOXYLASE"/>
    <property type="match status" value="1"/>
</dbReference>
<evidence type="ECO:0000256" key="3">
    <source>
        <dbReference type="ARBA" id="ARBA00022840"/>
    </source>
</evidence>
<keyword evidence="1 8" id="KW-0436">Ligase</keyword>
<dbReference type="InterPro" id="IPR011764">
    <property type="entry name" value="Biotin_carboxylation_dom"/>
</dbReference>
<keyword evidence="9" id="KW-1185">Reference proteome</keyword>
<reference evidence="8" key="1">
    <citation type="submission" date="2022-09" db="EMBL/GenBank/DDBJ databases">
        <title>The genome sequence of Tsuneonella sp. YG55.</title>
        <authorList>
            <person name="Liu Y."/>
        </authorList>
    </citation>
    <scope>NUCLEOTIDE SEQUENCE</scope>
    <source>
        <strain evidence="8">YG55</strain>
    </source>
</reference>
<evidence type="ECO:0000313" key="9">
    <source>
        <dbReference type="Proteomes" id="UP001142648"/>
    </source>
</evidence>
<dbReference type="Gene3D" id="3.30.470.20">
    <property type="entry name" value="ATP-grasp fold, B domain"/>
    <property type="match status" value="1"/>
</dbReference>
<dbReference type="GO" id="GO:0005524">
    <property type="term" value="F:ATP binding"/>
    <property type="evidence" value="ECO:0007669"/>
    <property type="project" value="UniProtKB-UniRule"/>
</dbReference>
<dbReference type="NCBIfam" id="NF006367">
    <property type="entry name" value="PRK08591.1"/>
    <property type="match status" value="1"/>
</dbReference>
<evidence type="ECO:0000256" key="5">
    <source>
        <dbReference type="PROSITE-ProRule" id="PRU00409"/>
    </source>
</evidence>
<dbReference type="PROSITE" id="PS50975">
    <property type="entry name" value="ATP_GRASP"/>
    <property type="match status" value="1"/>
</dbReference>
<dbReference type="EMBL" id="JAOAMV010000004">
    <property type="protein sequence ID" value="MCT2559330.1"/>
    <property type="molecule type" value="Genomic_DNA"/>
</dbReference>
<comment type="caution">
    <text evidence="8">The sequence shown here is derived from an EMBL/GenBank/DDBJ whole genome shotgun (WGS) entry which is preliminary data.</text>
</comment>
<dbReference type="RefSeq" id="WP_259962198.1">
    <property type="nucleotide sequence ID" value="NZ_JAOAMV010000004.1"/>
</dbReference>
<gene>
    <name evidence="8" type="ORF">N0B51_10095</name>
</gene>
<dbReference type="Proteomes" id="UP001142648">
    <property type="component" value="Unassembled WGS sequence"/>
</dbReference>
<keyword evidence="2 5" id="KW-0547">Nucleotide-binding</keyword>
<dbReference type="InterPro" id="IPR005482">
    <property type="entry name" value="Biotin_COase_C"/>
</dbReference>
<evidence type="ECO:0000256" key="2">
    <source>
        <dbReference type="ARBA" id="ARBA00022741"/>
    </source>
</evidence>
<dbReference type="SMART" id="SM00878">
    <property type="entry name" value="Biotin_carb_C"/>
    <property type="match status" value="1"/>
</dbReference>
<dbReference type="Pfam" id="PF02785">
    <property type="entry name" value="Biotin_carb_C"/>
    <property type="match status" value="1"/>
</dbReference>
<sequence>MPIKRLLIANRGEIAVRIVRAAKAKGIETVLAVSAADRDSMAATEADRAVVIGPAAARDSYLNGDMLIHAALSTGCDAVHPGYGFLSERAAFAEKCENAGLNFVGPKAETIRLVGDKLAARALARSAGVPMVSGSEKVDTVDDALRIADGIGFPVITKASAGGGGRGMVVARSPEELRSSFDAASHEAKEAFGDGTLYLERFVERARHVEVQVVGDGKGNIVHFAERDCSLQRRYQKMVEEAPAAILSPALRNRVSQAAIDLLSPISYRNAGTVEFLYDEETEQFFFMEVNARIQVEHPVSEQICGIDLIQRQLDVACGEASELAQDDIIPAGHSIEVRIIAENPLDNFRPSPGRITNWSAPSGTGIRVDTAMASGVMVPPYYDSMIAKLIVTGRDRDDAVARLRDALDSFVIEGIATNIDLLRFISRHPDFIENRIDTRWAERVLLPEFLSDKGAP</sequence>
<dbReference type="InterPro" id="IPR005479">
    <property type="entry name" value="CPAse_ATP-bd"/>
</dbReference>
<dbReference type="SUPFAM" id="SSF56059">
    <property type="entry name" value="Glutathione synthetase ATP-binding domain-like"/>
    <property type="match status" value="1"/>
</dbReference>
<proteinExistence type="predicted"/>